<protein>
    <recommendedName>
        <fullName evidence="8">MARVEL domain-containing protein</fullName>
    </recommendedName>
</protein>
<dbReference type="Proteomes" id="UP000008854">
    <property type="component" value="Unassembled WGS sequence"/>
</dbReference>
<dbReference type="PROSITE" id="PS51225">
    <property type="entry name" value="MARVEL"/>
    <property type="match status" value="1"/>
</dbReference>
<gene>
    <name evidence="9" type="ORF">c5980_g1_i1</name>
</gene>
<dbReference type="GO" id="GO:0030672">
    <property type="term" value="C:synaptic vesicle membrane"/>
    <property type="evidence" value="ECO:0007669"/>
    <property type="project" value="TreeGrafter"/>
</dbReference>
<dbReference type="GO" id="GO:0031594">
    <property type="term" value="C:neuromuscular junction"/>
    <property type="evidence" value="ECO:0007669"/>
    <property type="project" value="TreeGrafter"/>
</dbReference>
<comment type="subcellular location">
    <subcellularLocation>
        <location evidence="1">Membrane</location>
        <topology evidence="1">Multi-pass membrane protein</topology>
    </subcellularLocation>
</comment>
<dbReference type="Pfam" id="PF01284">
    <property type="entry name" value="MARVEL"/>
    <property type="match status" value="1"/>
</dbReference>
<dbReference type="PANTHER" id="PTHR10838">
    <property type="entry name" value="SYNAPTOGYRIN"/>
    <property type="match status" value="1"/>
</dbReference>
<evidence type="ECO:0000256" key="7">
    <source>
        <dbReference type="SAM" id="Phobius"/>
    </source>
</evidence>
<evidence type="ECO:0000256" key="2">
    <source>
        <dbReference type="ARBA" id="ARBA00010252"/>
    </source>
</evidence>
<dbReference type="InParanoid" id="A0A146MJ29"/>
<reference evidence="10" key="1">
    <citation type="journal article" date="2012" name="PLoS Negl. Trop. Dis.">
        <title>A systematically improved high quality genome and transcriptome of the human blood fluke Schistosoma mansoni.</title>
        <authorList>
            <person name="Protasio A.V."/>
            <person name="Tsai I.J."/>
            <person name="Babbage A."/>
            <person name="Nichol S."/>
            <person name="Hunt M."/>
            <person name="Aslett M.A."/>
            <person name="De Silva N."/>
            <person name="Velarde G.S."/>
            <person name="Anderson T.J."/>
            <person name="Clark R.C."/>
            <person name="Davidson C."/>
            <person name="Dillon G.P."/>
            <person name="Holroyd N.E."/>
            <person name="LoVerde P.T."/>
            <person name="Lloyd C."/>
            <person name="McQuillan J."/>
            <person name="Oliveira G."/>
            <person name="Otto T.D."/>
            <person name="Parker-Manuel S.J."/>
            <person name="Quail M.A."/>
            <person name="Wilson R.A."/>
            <person name="Zerlotini A."/>
            <person name="Dunne D.W."/>
            <person name="Berriman M."/>
        </authorList>
    </citation>
    <scope>NUCLEOTIDE SEQUENCE [LARGE SCALE GENOMIC DNA]</scope>
    <source>
        <strain evidence="10">Puerto Rican</strain>
    </source>
</reference>
<sequence length="240" mass="26937">MFPIDWVCTTARLEPINYVRKPQVILRLVVVILAVVNIAIVHNGCYIYGKCLFNDDQASCGYSSFLSSSTIILCLAYLWLDLIVDNITSIDIRLRIAKFDVVLSGIWSFLWLIAFCLLCNRWQNTRQDFLTENEVSPDGPRTAIAFNFFSMVVLIILGFFTFKFYKSTEIQCSNLAYGETDNSRGYHGFTSDADMLDASGTGPVDPDTPVTHSNFDYQGGNYRAGLGDVYSAEPMSGYQP</sequence>
<dbReference type="InterPro" id="IPR016579">
    <property type="entry name" value="Synaptogyrin"/>
</dbReference>
<evidence type="ECO:0000259" key="8">
    <source>
        <dbReference type="PROSITE" id="PS51225"/>
    </source>
</evidence>
<feature type="transmembrane region" description="Helical" evidence="7">
    <location>
        <begin position="61"/>
        <end position="80"/>
    </location>
</feature>
<accession>A0A146MJ29</accession>
<reference evidence="11" key="3">
    <citation type="submission" date="2019-11" db="UniProtKB">
        <authorList>
            <consortium name="WormBaseParasite"/>
        </authorList>
    </citation>
    <scope>IDENTIFICATION</scope>
    <source>
        <strain evidence="11">Puerto Rican</strain>
    </source>
</reference>
<feature type="transmembrane region" description="Helical" evidence="7">
    <location>
        <begin position="143"/>
        <end position="165"/>
    </location>
</feature>
<organism evidence="9">
    <name type="scientific">Schistosoma mansoni</name>
    <name type="common">Blood fluke</name>
    <dbReference type="NCBI Taxonomy" id="6183"/>
    <lineage>
        <taxon>Eukaryota</taxon>
        <taxon>Metazoa</taxon>
        <taxon>Spiralia</taxon>
        <taxon>Lophotrochozoa</taxon>
        <taxon>Platyhelminthes</taxon>
        <taxon>Trematoda</taxon>
        <taxon>Digenea</taxon>
        <taxon>Strigeidida</taxon>
        <taxon>Schistosomatoidea</taxon>
        <taxon>Schistosomatidae</taxon>
        <taxon>Schistosoma</taxon>
    </lineage>
</organism>
<keyword evidence="4 7" id="KW-1133">Transmembrane helix</keyword>
<evidence type="ECO:0000256" key="3">
    <source>
        <dbReference type="ARBA" id="ARBA00022692"/>
    </source>
</evidence>
<evidence type="ECO:0000256" key="5">
    <source>
        <dbReference type="ARBA" id="ARBA00023136"/>
    </source>
</evidence>
<name>A0A146MJ29_SCHMA</name>
<dbReference type="PANTHER" id="PTHR10838:SF20">
    <property type="entry name" value="SYNAPTOGYRIN"/>
    <property type="match status" value="1"/>
</dbReference>
<feature type="transmembrane region" description="Helical" evidence="7">
    <location>
        <begin position="24"/>
        <end position="49"/>
    </location>
</feature>
<evidence type="ECO:0000256" key="6">
    <source>
        <dbReference type="PROSITE-ProRule" id="PRU00581"/>
    </source>
</evidence>
<feature type="transmembrane region" description="Helical" evidence="7">
    <location>
        <begin position="101"/>
        <end position="123"/>
    </location>
</feature>
<dbReference type="STRING" id="6183.A0A146MJ29"/>
<dbReference type="AlphaFoldDB" id="A0A146MJ29"/>
<keyword evidence="5 6" id="KW-0472">Membrane</keyword>
<comment type="similarity">
    <text evidence="2">Belongs to the synaptogyrin family.</text>
</comment>
<feature type="domain" description="MARVEL" evidence="8">
    <location>
        <begin position="18"/>
        <end position="166"/>
    </location>
</feature>
<evidence type="ECO:0000313" key="10">
    <source>
        <dbReference type="Proteomes" id="UP000008854"/>
    </source>
</evidence>
<evidence type="ECO:0000313" key="11">
    <source>
        <dbReference type="WBParaSite" id="Smp_244900.1"/>
    </source>
</evidence>
<keyword evidence="10" id="KW-1185">Reference proteome</keyword>
<evidence type="ECO:0000313" key="9">
    <source>
        <dbReference type="EMBL" id="JAQ18736.1"/>
    </source>
</evidence>
<dbReference type="InterPro" id="IPR008253">
    <property type="entry name" value="Marvel"/>
</dbReference>
<dbReference type="EMBL" id="GDQY01000069">
    <property type="protein sequence ID" value="JAQ18736.1"/>
    <property type="molecule type" value="Transcribed_RNA"/>
</dbReference>
<keyword evidence="3 6" id="KW-0812">Transmembrane</keyword>
<reference evidence="9" key="2">
    <citation type="journal article" date="2015" name="PLoS Negl. Trop. Dis.">
        <title>Schistosoma mansoni Egg, Adult Male and Female Comparative Gene Expression Analysis and Identification of Novel Genes by RNA-Seq.</title>
        <authorList>
            <person name="Anderson L."/>
            <person name="Amaral M.S."/>
            <person name="Beckedorff F."/>
            <person name="Silva L.F."/>
            <person name="Dazzani B."/>
            <person name="Oliveira K.C."/>
            <person name="Almeida G.T."/>
            <person name="Gomes M.R."/>
            <person name="Pires D.S."/>
            <person name="Setubal J.C."/>
            <person name="DeMarco R."/>
            <person name="Verjovski-Almeida S."/>
        </authorList>
    </citation>
    <scope>NUCLEOTIDE SEQUENCE</scope>
    <source>
        <strain evidence="9">BH</strain>
    </source>
</reference>
<dbReference type="ExpressionAtlas" id="A0A146MJ29">
    <property type="expression patterns" value="baseline"/>
</dbReference>
<evidence type="ECO:0000256" key="4">
    <source>
        <dbReference type="ARBA" id="ARBA00022989"/>
    </source>
</evidence>
<proteinExistence type="inferred from homology"/>
<evidence type="ECO:0000256" key="1">
    <source>
        <dbReference type="ARBA" id="ARBA00004141"/>
    </source>
</evidence>
<dbReference type="WBParaSite" id="Smp_244900.1">
    <property type="protein sequence ID" value="Smp_244900.1"/>
    <property type="gene ID" value="Smp_244900"/>
</dbReference>